<dbReference type="Proteomes" id="UP000247892">
    <property type="component" value="Unassembled WGS sequence"/>
</dbReference>
<comment type="caution">
    <text evidence="1">The sequence shown here is derived from an EMBL/GenBank/DDBJ whole genome shotgun (WGS) entry which is preliminary data.</text>
</comment>
<sequence>MSLHVHGYAEPDRPDVRRISLHRLRAMCWRGEMPAEALALVDPTEIDQLLYRLWLNGWTDVEIATHTRMSTYTAARIRDRLGLPAHPARKVPA</sequence>
<accession>A0A318LG03</accession>
<evidence type="ECO:0000313" key="1">
    <source>
        <dbReference type="EMBL" id="PXY17361.1"/>
    </source>
</evidence>
<dbReference type="AlphaFoldDB" id="A0A318LG03"/>
<dbReference type="EMBL" id="MASU01000028">
    <property type="protein sequence ID" value="PXY17361.1"/>
    <property type="molecule type" value="Genomic_DNA"/>
</dbReference>
<keyword evidence="2" id="KW-1185">Reference proteome</keyword>
<reference evidence="1 2" key="1">
    <citation type="submission" date="2016-07" db="EMBL/GenBank/DDBJ databases">
        <title>Draft genome sequence of Prauserella sp. YIM 121212, isolated from alkaline soil.</title>
        <authorList>
            <person name="Ruckert C."/>
            <person name="Albersmeier A."/>
            <person name="Jiang C.-L."/>
            <person name="Jiang Y."/>
            <person name="Kalinowski J."/>
            <person name="Schneider O."/>
            <person name="Winkler A."/>
            <person name="Zotchev S.B."/>
        </authorList>
    </citation>
    <scope>NUCLEOTIDE SEQUENCE [LARGE SCALE GENOMIC DNA]</scope>
    <source>
        <strain evidence="1 2">YIM 121212</strain>
    </source>
</reference>
<name>A0A318LG03_9PSEU</name>
<protein>
    <submittedName>
        <fullName evidence="1">Uncharacterized protein</fullName>
    </submittedName>
</protein>
<proteinExistence type="predicted"/>
<gene>
    <name evidence="1" type="ORF">BA062_37770</name>
</gene>
<dbReference type="OrthoDB" id="3700285at2"/>
<dbReference type="RefSeq" id="WP_110344037.1">
    <property type="nucleotide sequence ID" value="NZ_MASU01000028.1"/>
</dbReference>
<evidence type="ECO:0000313" key="2">
    <source>
        <dbReference type="Proteomes" id="UP000247892"/>
    </source>
</evidence>
<organism evidence="1 2">
    <name type="scientific">Prauserella flavalba</name>
    <dbReference type="NCBI Taxonomy" id="1477506"/>
    <lineage>
        <taxon>Bacteria</taxon>
        <taxon>Bacillati</taxon>
        <taxon>Actinomycetota</taxon>
        <taxon>Actinomycetes</taxon>
        <taxon>Pseudonocardiales</taxon>
        <taxon>Pseudonocardiaceae</taxon>
        <taxon>Prauserella</taxon>
    </lineage>
</organism>